<protein>
    <submittedName>
        <fullName evidence="2">Glycosyl hydrolase</fullName>
    </submittedName>
</protein>
<proteinExistence type="predicted"/>
<dbReference type="PROSITE" id="PS51257">
    <property type="entry name" value="PROKAR_LIPOPROTEIN"/>
    <property type="match status" value="1"/>
</dbReference>
<sequence>MKFFKFTSKVYSIIVFFVLFACAGPNQLEKDFLNPPKQFKPMPFWHINGELTTEGIREQMKDAKELAGFSGISLLPLASKNERQGTTPKFLTESYFDRFQDVLTTAKELDMEVILYDDNDFPSGMAGGIMQEKYPEYCRKRIDKIEKTLQGPAVLSDHVSHDVLMSVAAMNTKSLERIDLKPFIKNGILKWVVPEGEWKIMYFPLITENSHKKYLIVDILDTLAVRKMINHTYDEYYNRFGSYFGNTIKTTFFDDVGFWKFPRTWTSKFNEKFKELNGFDPEPYYPALWYHIGPDTEAIRYAFYLTRAELLAEGFPKLAADWAKKHQVKDTGHPPGNYDPTPIDMNGDIFKFFRHTAIPLTDAIIRYQFGQNGHKLISSAADYYDKPLVSTEIYGAYRDSIFDSNMLYRPMMDLFVRGVNMVIPHGLWYNPEHVYIPPLVSPYNDKIAGELPTYSDFVGRSAMLLRGGRRISEIGLLYPFESLAGWYRFEAEENPRQGFFVSPETDYQKISGILTNEIRRDFTFVHPEFLLDEKYVVQDGSLKLDNKENFQVYNTIIISGCNIISYRTLEKLKLFYENGGTLISTTQLPFKSTELGNDAKIIEMIKGMFKIDPLNQNKLTEVSHHQNQKGGNAIFIPKLSSEVLEQILEKYTNPADVWFLSNPKLKSDFGKFSYIHKIKDGKNIFYFSNSSDEVIQTEVCVKGILKLEQWNPHNGEINKDIKLEYIKTNNQDYTKFKLRLEPVASVFYVSS</sequence>
<dbReference type="InterPro" id="IPR053161">
    <property type="entry name" value="Ulvan_degrading_GH"/>
</dbReference>
<dbReference type="EMBL" id="JBHTMY010000003">
    <property type="protein sequence ID" value="MFD1316372.1"/>
    <property type="molecule type" value="Genomic_DNA"/>
</dbReference>
<reference evidence="3" key="1">
    <citation type="journal article" date="2019" name="Int. J. Syst. Evol. Microbiol.">
        <title>The Global Catalogue of Microorganisms (GCM) 10K type strain sequencing project: providing services to taxonomists for standard genome sequencing and annotation.</title>
        <authorList>
            <consortium name="The Broad Institute Genomics Platform"/>
            <consortium name="The Broad Institute Genome Sequencing Center for Infectious Disease"/>
            <person name="Wu L."/>
            <person name="Ma J."/>
        </authorList>
    </citation>
    <scope>NUCLEOTIDE SEQUENCE [LARGE SCALE GENOMIC DNA]</scope>
    <source>
        <strain evidence="3">CCUG 61485</strain>
    </source>
</reference>
<dbReference type="Pfam" id="PF17132">
    <property type="entry name" value="Glyco_hydro_106"/>
    <property type="match status" value="1"/>
</dbReference>
<gene>
    <name evidence="2" type="ORF">ACFQ39_12150</name>
</gene>
<evidence type="ECO:0000256" key="1">
    <source>
        <dbReference type="SAM" id="SignalP"/>
    </source>
</evidence>
<accession>A0ABW3Y5N9</accession>
<keyword evidence="1" id="KW-0732">Signal</keyword>
<keyword evidence="2" id="KW-0378">Hydrolase</keyword>
<comment type="caution">
    <text evidence="2">The sequence shown here is derived from an EMBL/GenBank/DDBJ whole genome shotgun (WGS) entry which is preliminary data.</text>
</comment>
<keyword evidence="3" id="KW-1185">Reference proteome</keyword>
<dbReference type="GO" id="GO:0016787">
    <property type="term" value="F:hydrolase activity"/>
    <property type="evidence" value="ECO:0007669"/>
    <property type="project" value="UniProtKB-KW"/>
</dbReference>
<feature type="signal peptide" evidence="1">
    <location>
        <begin position="1"/>
        <end position="23"/>
    </location>
</feature>
<dbReference type="RefSeq" id="WP_377179283.1">
    <property type="nucleotide sequence ID" value="NZ_JBHTMY010000003.1"/>
</dbReference>
<evidence type="ECO:0000313" key="2">
    <source>
        <dbReference type="EMBL" id="MFD1316372.1"/>
    </source>
</evidence>
<evidence type="ECO:0000313" key="3">
    <source>
        <dbReference type="Proteomes" id="UP001597201"/>
    </source>
</evidence>
<feature type="chain" id="PRO_5045261278" evidence="1">
    <location>
        <begin position="24"/>
        <end position="751"/>
    </location>
</feature>
<dbReference type="PANTHER" id="PTHR36848:SF2">
    <property type="entry name" value="SECRETED PROTEIN"/>
    <property type="match status" value="1"/>
</dbReference>
<dbReference type="PANTHER" id="PTHR36848">
    <property type="entry name" value="DNA-BINDING PROTEIN (PUTATIVE SECRETED PROTEIN)-RELATED"/>
    <property type="match status" value="1"/>
</dbReference>
<organism evidence="2 3">
    <name type="scientific">Namhaeicola litoreus</name>
    <dbReference type="NCBI Taxonomy" id="1052145"/>
    <lineage>
        <taxon>Bacteria</taxon>
        <taxon>Pseudomonadati</taxon>
        <taxon>Bacteroidota</taxon>
        <taxon>Flavobacteriia</taxon>
        <taxon>Flavobacteriales</taxon>
        <taxon>Flavobacteriaceae</taxon>
        <taxon>Namhaeicola</taxon>
    </lineage>
</organism>
<name>A0ABW3Y5N9_9FLAO</name>
<dbReference type="Proteomes" id="UP001597201">
    <property type="component" value="Unassembled WGS sequence"/>
</dbReference>